<keyword evidence="1" id="KW-0812">Transmembrane</keyword>
<organism evidence="2 3">
    <name type="scientific">Fusobacterium necrogenes</name>
    <dbReference type="NCBI Taxonomy" id="858"/>
    <lineage>
        <taxon>Bacteria</taxon>
        <taxon>Fusobacteriati</taxon>
        <taxon>Fusobacteriota</taxon>
        <taxon>Fusobacteriia</taxon>
        <taxon>Fusobacteriales</taxon>
        <taxon>Fusobacteriaceae</taxon>
        <taxon>Fusobacterium</taxon>
    </lineage>
</organism>
<name>A0A377GXX9_9FUSO</name>
<gene>
    <name evidence="2" type="ORF">NCTC10723_01160</name>
</gene>
<evidence type="ECO:0000256" key="1">
    <source>
        <dbReference type="SAM" id="Phobius"/>
    </source>
</evidence>
<accession>A0A377GXX9</accession>
<proteinExistence type="predicted"/>
<keyword evidence="1" id="KW-0472">Membrane</keyword>
<sequence length="117" mass="13848">MRTKKFLLLLVFILSLVLNNFFNFYSKPPLFEYKNSQNIIILADINSNSQEILPIQFTIDDSNKCVLDYSKNFIFALIIAIVAGASLYLKKKKFFRYRKERGLTGIIFWDRKRVLRN</sequence>
<keyword evidence="3" id="KW-1185">Reference proteome</keyword>
<dbReference type="OrthoDB" id="9988611at2"/>
<evidence type="ECO:0000313" key="3">
    <source>
        <dbReference type="Proteomes" id="UP000255328"/>
    </source>
</evidence>
<feature type="transmembrane region" description="Helical" evidence="1">
    <location>
        <begin position="72"/>
        <end position="89"/>
    </location>
</feature>
<evidence type="ECO:0000313" key="2">
    <source>
        <dbReference type="EMBL" id="STO31703.1"/>
    </source>
</evidence>
<dbReference type="RefSeq" id="WP_115270247.1">
    <property type="nucleotide sequence ID" value="NZ_CASFEE010000006.1"/>
</dbReference>
<dbReference type="Proteomes" id="UP000255328">
    <property type="component" value="Unassembled WGS sequence"/>
</dbReference>
<reference evidence="2 3" key="1">
    <citation type="submission" date="2018-06" db="EMBL/GenBank/DDBJ databases">
        <authorList>
            <consortium name="Pathogen Informatics"/>
            <person name="Doyle S."/>
        </authorList>
    </citation>
    <scope>NUCLEOTIDE SEQUENCE [LARGE SCALE GENOMIC DNA]</scope>
    <source>
        <strain evidence="2 3">NCTC10723</strain>
    </source>
</reference>
<keyword evidence="1" id="KW-1133">Transmembrane helix</keyword>
<dbReference type="AlphaFoldDB" id="A0A377GXX9"/>
<protein>
    <submittedName>
        <fullName evidence="2">Uncharacterized protein</fullName>
    </submittedName>
</protein>
<dbReference type="EMBL" id="UGGU01000003">
    <property type="protein sequence ID" value="STO31703.1"/>
    <property type="molecule type" value="Genomic_DNA"/>
</dbReference>